<dbReference type="InterPro" id="IPR030417">
    <property type="entry name" value="MS4A"/>
</dbReference>
<dbReference type="OMA" id="YYNNQSV"/>
<name>W5MR73_LEPOC</name>
<comment type="similarity">
    <text evidence="2">Belongs to the MS4A family.</text>
</comment>
<keyword evidence="3 7" id="KW-0812">Transmembrane</keyword>
<evidence type="ECO:0000313" key="9">
    <source>
        <dbReference type="Proteomes" id="UP000018468"/>
    </source>
</evidence>
<dbReference type="GeneID" id="102696541"/>
<comment type="subcellular location">
    <subcellularLocation>
        <location evidence="1">Membrane</location>
        <topology evidence="1">Multi-pass membrane protein</topology>
    </subcellularLocation>
</comment>
<proteinExistence type="inferred from homology"/>
<dbReference type="HOGENOM" id="CLU_069150_0_0_1"/>
<evidence type="ECO:0000256" key="3">
    <source>
        <dbReference type="ARBA" id="ARBA00022692"/>
    </source>
</evidence>
<evidence type="ECO:0000256" key="5">
    <source>
        <dbReference type="ARBA" id="ARBA00023136"/>
    </source>
</evidence>
<dbReference type="Bgee" id="ENSLOCG00000008935">
    <property type="expression patterns" value="Expressed in intestine and 13 other cell types or tissues"/>
</dbReference>
<dbReference type="FunCoup" id="W5MR73">
    <property type="interactions" value="2"/>
</dbReference>
<dbReference type="Proteomes" id="UP000018468">
    <property type="component" value="Linkage group LG24"/>
</dbReference>
<keyword evidence="5 7" id="KW-0472">Membrane</keyword>
<dbReference type="PANTHER" id="PTHR23320:SF125">
    <property type="entry name" value="TRANSMEMBRANE PROTEIN 176L.1-RELATED"/>
    <property type="match status" value="1"/>
</dbReference>
<feature type="region of interest" description="Disordered" evidence="6">
    <location>
        <begin position="224"/>
        <end position="245"/>
    </location>
</feature>
<dbReference type="Ensembl" id="ENSLOCT00000010898.1">
    <property type="protein sequence ID" value="ENSLOCP00000010882.1"/>
    <property type="gene ID" value="ENSLOCG00000008935.1"/>
</dbReference>
<dbReference type="AlphaFoldDB" id="W5MR73"/>
<dbReference type="STRING" id="7918.ENSLOCP00000010882"/>
<evidence type="ECO:0000256" key="4">
    <source>
        <dbReference type="ARBA" id="ARBA00022989"/>
    </source>
</evidence>
<dbReference type="eggNOG" id="ENOG502S2ER">
    <property type="taxonomic scope" value="Eukaryota"/>
</dbReference>
<evidence type="ECO:0000313" key="8">
    <source>
        <dbReference type="Ensembl" id="ENSLOCP00000010882.1"/>
    </source>
</evidence>
<dbReference type="InParanoid" id="W5MR73"/>
<protein>
    <submittedName>
        <fullName evidence="8">Transmembrane protein 176l.4</fullName>
    </submittedName>
</protein>
<evidence type="ECO:0000256" key="1">
    <source>
        <dbReference type="ARBA" id="ARBA00004141"/>
    </source>
</evidence>
<dbReference type="KEGG" id="loc:102696541"/>
<feature type="transmembrane region" description="Helical" evidence="7">
    <location>
        <begin position="112"/>
        <end position="137"/>
    </location>
</feature>
<feature type="transmembrane region" description="Helical" evidence="7">
    <location>
        <begin position="195"/>
        <end position="216"/>
    </location>
</feature>
<organism evidence="8 9">
    <name type="scientific">Lepisosteus oculatus</name>
    <name type="common">Spotted gar</name>
    <dbReference type="NCBI Taxonomy" id="7918"/>
    <lineage>
        <taxon>Eukaryota</taxon>
        <taxon>Metazoa</taxon>
        <taxon>Chordata</taxon>
        <taxon>Craniata</taxon>
        <taxon>Vertebrata</taxon>
        <taxon>Euteleostomi</taxon>
        <taxon>Actinopterygii</taxon>
        <taxon>Neopterygii</taxon>
        <taxon>Holostei</taxon>
        <taxon>Semionotiformes</taxon>
        <taxon>Lepisosteidae</taxon>
        <taxon>Lepisosteus</taxon>
    </lineage>
</organism>
<dbReference type="OrthoDB" id="8951938at2759"/>
<dbReference type="PANTHER" id="PTHR23320">
    <property type="entry name" value="MEMBRANE-SPANNING 4-DOMAINS SUBFAMILY A MS4A -RELATED"/>
    <property type="match status" value="1"/>
</dbReference>
<evidence type="ECO:0000256" key="2">
    <source>
        <dbReference type="ARBA" id="ARBA00009565"/>
    </source>
</evidence>
<reference evidence="8" key="2">
    <citation type="submission" date="2025-08" db="UniProtKB">
        <authorList>
            <consortium name="Ensembl"/>
        </authorList>
    </citation>
    <scope>IDENTIFICATION</scope>
</reference>
<keyword evidence="4 7" id="KW-1133">Transmembrane helix</keyword>
<feature type="transmembrane region" description="Helical" evidence="7">
    <location>
        <begin position="55"/>
        <end position="75"/>
    </location>
</feature>
<keyword evidence="9" id="KW-1185">Reference proteome</keyword>
<dbReference type="Pfam" id="PF04103">
    <property type="entry name" value="CD20"/>
    <property type="match status" value="1"/>
</dbReference>
<dbReference type="InterPro" id="IPR007237">
    <property type="entry name" value="CD20-like"/>
</dbReference>
<dbReference type="EMBL" id="AHAT01028049">
    <property type="status" value="NOT_ANNOTATED_CDS"/>
    <property type="molecule type" value="Genomic_DNA"/>
</dbReference>
<feature type="transmembrane region" description="Helical" evidence="7">
    <location>
        <begin position="87"/>
        <end position="105"/>
    </location>
</feature>
<evidence type="ECO:0000256" key="6">
    <source>
        <dbReference type="SAM" id="MobiDB-lite"/>
    </source>
</evidence>
<evidence type="ECO:0000256" key="7">
    <source>
        <dbReference type="SAM" id="Phobius"/>
    </source>
</evidence>
<sequence length="245" mass="26834">MSVSMTRGEGVTVFTLTSDTSSNWPLVCQLLRQLCCSPVCVVSHQLKQLFTGTQTALGTMQIIVGLFNIAFGVILRRTSYFIKNSDAPFWLGGLFIAAGVMCILGEMFPSPCLVFLTICMNLVSSGLGLTAIVLYSVDMARLTHNSWMYYCSDDKYRSWTTAPPDPEKQRIMQHNLAECRSSRRVLVMLARGLDISLIVFAVLQLCVALSASVLGIKALCKTKGKAKPEPEPDTSIPLLEEGPVV</sequence>
<reference evidence="9" key="1">
    <citation type="submission" date="2011-12" db="EMBL/GenBank/DDBJ databases">
        <title>The Draft Genome of Lepisosteus oculatus.</title>
        <authorList>
            <consortium name="The Broad Institute Genome Assembly &amp; Analysis Group"/>
            <consortium name="Computational R&amp;D Group"/>
            <consortium name="and Sequencing Platform"/>
            <person name="Di Palma F."/>
            <person name="Alfoldi J."/>
            <person name="Johnson J."/>
            <person name="Berlin A."/>
            <person name="Gnerre S."/>
            <person name="Jaffe D."/>
            <person name="MacCallum I."/>
            <person name="Young S."/>
            <person name="Walker B.J."/>
            <person name="Lander E.S."/>
            <person name="Lindblad-Toh K."/>
        </authorList>
    </citation>
    <scope>NUCLEOTIDE SEQUENCE [LARGE SCALE GENOMIC DNA]</scope>
</reference>
<dbReference type="GO" id="GO:0016020">
    <property type="term" value="C:membrane"/>
    <property type="evidence" value="ECO:0007669"/>
    <property type="project" value="UniProtKB-SubCell"/>
</dbReference>
<reference evidence="8" key="3">
    <citation type="submission" date="2025-09" db="UniProtKB">
        <authorList>
            <consortium name="Ensembl"/>
        </authorList>
    </citation>
    <scope>IDENTIFICATION</scope>
</reference>
<dbReference type="GeneTree" id="ENSGT00510000051675"/>
<accession>W5MR73</accession>